<dbReference type="InterPro" id="IPR037221">
    <property type="entry name" value="H-type_lectin_dom_sf"/>
</dbReference>
<dbReference type="PANTHER" id="PTHR46938">
    <property type="entry name" value="DISCOIDIN-1 SUBUNIT A-RELATED-RELATED"/>
    <property type="match status" value="1"/>
</dbReference>
<reference evidence="6" key="1">
    <citation type="submission" date="2021-12" db="EMBL/GenBank/DDBJ databases">
        <title>Curvularia clavata genome.</title>
        <authorList>
            <person name="Cao Y."/>
        </authorList>
    </citation>
    <scope>NUCLEOTIDE SEQUENCE</scope>
    <source>
        <strain evidence="6">Yc1106</strain>
    </source>
</reference>
<dbReference type="EMBL" id="CP089274">
    <property type="protein sequence ID" value="USP74113.1"/>
    <property type="molecule type" value="Genomic_DNA"/>
</dbReference>
<dbReference type="GO" id="GO:0070492">
    <property type="term" value="F:oligosaccharide binding"/>
    <property type="evidence" value="ECO:0007669"/>
    <property type="project" value="TreeGrafter"/>
</dbReference>
<dbReference type="OrthoDB" id="291007at2759"/>
<dbReference type="Gene3D" id="3.40.390.10">
    <property type="entry name" value="Collagenase (Catalytic Domain)"/>
    <property type="match status" value="1"/>
</dbReference>
<dbReference type="GO" id="GO:0098609">
    <property type="term" value="P:cell-cell adhesion"/>
    <property type="evidence" value="ECO:0007669"/>
    <property type="project" value="TreeGrafter"/>
</dbReference>
<dbReference type="SUPFAM" id="SSF141086">
    <property type="entry name" value="Agglutinin HPA-like"/>
    <property type="match status" value="2"/>
</dbReference>
<dbReference type="InterPro" id="IPR024079">
    <property type="entry name" value="MetalloPept_cat_dom_sf"/>
</dbReference>
<evidence type="ECO:0000313" key="7">
    <source>
        <dbReference type="Proteomes" id="UP001056012"/>
    </source>
</evidence>
<dbReference type="SUPFAM" id="SSF55486">
    <property type="entry name" value="Metalloproteases ('zincins'), catalytic domain"/>
    <property type="match status" value="1"/>
</dbReference>
<keyword evidence="1" id="KW-0645">Protease</keyword>
<evidence type="ECO:0000313" key="6">
    <source>
        <dbReference type="EMBL" id="USP74113.1"/>
    </source>
</evidence>
<keyword evidence="4" id="KW-0862">Zinc</keyword>
<evidence type="ECO:0000259" key="5">
    <source>
        <dbReference type="SMART" id="SM00235"/>
    </source>
</evidence>
<accession>A0A9Q8Z4C9</accession>
<dbReference type="GO" id="GO:0031012">
    <property type="term" value="C:extracellular matrix"/>
    <property type="evidence" value="ECO:0007669"/>
    <property type="project" value="InterPro"/>
</dbReference>
<sequence>MDHENHGDDTIIPTSAPVLPDSIPSDHLTCMQILPEDYVKEHGIPAGNTVPCLPDKSKPSWHATFQTRTKWENGRQLTVKFLGASPHPSDTVKNKVKQYALLWEKYANIKFVFVESGNADIRVSFNRKGSWSFIGKDCLNITDQSQPTMNFGWLDDSTSEAEYQRVVCHEFGHALGASHEQQNPNVHIDWNKPAVYEYYAKPENGGWSQQTTDINMFTPVVGAEATQWDPTSIMQYRILPGWTFDGFSVGVNGVISAQDASFMQTMYPQFQDDQGTWNTLSTGSIQQPSYQATIMYNPPKTNLPWLGLGINYIDHLILDPVAVSVWADDQSTAGFDLHIDGYPTTIFAAGATWLEFDPTEFPNVEVNSVGFSYPSPAPRENQFHVAFRHTYTNPPRVFVWLNSFAIEQGKSWCMGADVSDITKTGCTISISTLTADTGMFIGNVTYLVYPADMAGIETGIVKVGDPGTGGGPAHIQPQTNERPVTFQTAFRSRPKVFMAITALDFQNNFNMRLDTYVDNVSEEGFTAHMNSWIDNSMYGVTCSWIALKS</sequence>
<dbReference type="GO" id="GO:0046871">
    <property type="term" value="F:N-acetylgalactosamine binding"/>
    <property type="evidence" value="ECO:0007669"/>
    <property type="project" value="TreeGrafter"/>
</dbReference>
<dbReference type="GO" id="GO:0004222">
    <property type="term" value="F:metalloendopeptidase activity"/>
    <property type="evidence" value="ECO:0007669"/>
    <property type="project" value="InterPro"/>
</dbReference>
<dbReference type="InterPro" id="IPR001818">
    <property type="entry name" value="Pept_M10_metallopeptidase"/>
</dbReference>
<evidence type="ECO:0000256" key="4">
    <source>
        <dbReference type="ARBA" id="ARBA00022833"/>
    </source>
</evidence>
<keyword evidence="3" id="KW-0378">Hydrolase</keyword>
<dbReference type="SMART" id="SM00235">
    <property type="entry name" value="ZnMc"/>
    <property type="match status" value="1"/>
</dbReference>
<evidence type="ECO:0000256" key="2">
    <source>
        <dbReference type="ARBA" id="ARBA00022723"/>
    </source>
</evidence>
<evidence type="ECO:0000256" key="3">
    <source>
        <dbReference type="ARBA" id="ARBA00022801"/>
    </source>
</evidence>
<dbReference type="InterPro" id="IPR019019">
    <property type="entry name" value="H-type_lectin_domain"/>
</dbReference>
<dbReference type="InterPro" id="IPR006026">
    <property type="entry name" value="Peptidase_Metallo"/>
</dbReference>
<gene>
    <name evidence="6" type="ORF">yc1106_01387</name>
</gene>
<name>A0A9Q8Z4C9_CURCL</name>
<dbReference type="GO" id="GO:0030247">
    <property type="term" value="F:polysaccharide binding"/>
    <property type="evidence" value="ECO:0007669"/>
    <property type="project" value="TreeGrafter"/>
</dbReference>
<dbReference type="Pfam" id="PF09458">
    <property type="entry name" value="H_lectin"/>
    <property type="match status" value="2"/>
</dbReference>
<dbReference type="Pfam" id="PF00413">
    <property type="entry name" value="Peptidase_M10"/>
    <property type="match status" value="1"/>
</dbReference>
<feature type="domain" description="Peptidase metallopeptidase" evidence="5">
    <location>
        <begin position="67"/>
        <end position="207"/>
    </location>
</feature>
<dbReference type="GO" id="GO:0008270">
    <property type="term" value="F:zinc ion binding"/>
    <property type="evidence" value="ECO:0007669"/>
    <property type="project" value="InterPro"/>
</dbReference>
<dbReference type="GO" id="GO:0006508">
    <property type="term" value="P:proteolysis"/>
    <property type="evidence" value="ECO:0007669"/>
    <property type="project" value="UniProtKB-KW"/>
</dbReference>
<dbReference type="AlphaFoldDB" id="A0A9Q8Z4C9"/>
<dbReference type="Gene3D" id="2.60.40.2080">
    <property type="match status" value="3"/>
</dbReference>
<dbReference type="GO" id="GO:0098636">
    <property type="term" value="C:protein complex involved in cell adhesion"/>
    <property type="evidence" value="ECO:0007669"/>
    <property type="project" value="TreeGrafter"/>
</dbReference>
<dbReference type="GO" id="GO:0009986">
    <property type="term" value="C:cell surface"/>
    <property type="evidence" value="ECO:0007669"/>
    <property type="project" value="TreeGrafter"/>
</dbReference>
<keyword evidence="2" id="KW-0479">Metal-binding</keyword>
<dbReference type="VEuPathDB" id="FungiDB:yc1106_01387"/>
<dbReference type="Proteomes" id="UP001056012">
    <property type="component" value="Chromosome 1"/>
</dbReference>
<proteinExistence type="predicted"/>
<dbReference type="InterPro" id="IPR052487">
    <property type="entry name" value="Galactose-binding_lectin"/>
</dbReference>
<evidence type="ECO:0000256" key="1">
    <source>
        <dbReference type="ARBA" id="ARBA00022670"/>
    </source>
</evidence>
<organism evidence="6 7">
    <name type="scientific">Curvularia clavata</name>
    <dbReference type="NCBI Taxonomy" id="95742"/>
    <lineage>
        <taxon>Eukaryota</taxon>
        <taxon>Fungi</taxon>
        <taxon>Dikarya</taxon>
        <taxon>Ascomycota</taxon>
        <taxon>Pezizomycotina</taxon>
        <taxon>Dothideomycetes</taxon>
        <taxon>Pleosporomycetidae</taxon>
        <taxon>Pleosporales</taxon>
        <taxon>Pleosporineae</taxon>
        <taxon>Pleosporaceae</taxon>
        <taxon>Curvularia</taxon>
    </lineage>
</organism>
<keyword evidence="7" id="KW-1185">Reference proteome</keyword>
<protein>
    <recommendedName>
        <fullName evidence="5">Peptidase metallopeptidase domain-containing protein</fullName>
    </recommendedName>
</protein>